<protein>
    <recommendedName>
        <fullName evidence="3">DUF3244 domain-containing protein</fullName>
    </recommendedName>
</protein>
<gene>
    <name evidence="1" type="ORF">ACFOSX_02445</name>
</gene>
<evidence type="ECO:0000313" key="2">
    <source>
        <dbReference type="Proteomes" id="UP001595812"/>
    </source>
</evidence>
<proteinExistence type="predicted"/>
<evidence type="ECO:0000313" key="1">
    <source>
        <dbReference type="EMBL" id="MFC3876078.1"/>
    </source>
</evidence>
<evidence type="ECO:0008006" key="3">
    <source>
        <dbReference type="Google" id="ProtNLM"/>
    </source>
</evidence>
<dbReference type="EMBL" id="JBHSAT010000004">
    <property type="protein sequence ID" value="MFC3876078.1"/>
    <property type="molecule type" value="Genomic_DNA"/>
</dbReference>
<sequence>MKTIVVGLFILVGLTSSIRSQVSSYDLYLEDELELNGYYVNFTKVIDSRCPKDVICNRSGEAVVFLEVYNDDALIETKTIYVYPNASQSIQDQTVFEVNGYRIKIYDLSPYPLALKPTKPSEYILRVGVWEL</sequence>
<reference evidence="2" key="1">
    <citation type="journal article" date="2019" name="Int. J. Syst. Evol. Microbiol.">
        <title>The Global Catalogue of Microorganisms (GCM) 10K type strain sequencing project: providing services to taxonomists for standard genome sequencing and annotation.</title>
        <authorList>
            <consortium name="The Broad Institute Genomics Platform"/>
            <consortium name="The Broad Institute Genome Sequencing Center for Infectious Disease"/>
            <person name="Wu L."/>
            <person name="Ma J."/>
        </authorList>
    </citation>
    <scope>NUCLEOTIDE SEQUENCE [LARGE SCALE GENOMIC DNA]</scope>
    <source>
        <strain evidence="2">CECT 8979</strain>
    </source>
</reference>
<organism evidence="1 2">
    <name type="scientific">Winogradskyella maritima</name>
    <dbReference type="NCBI Taxonomy" id="1517766"/>
    <lineage>
        <taxon>Bacteria</taxon>
        <taxon>Pseudomonadati</taxon>
        <taxon>Bacteroidota</taxon>
        <taxon>Flavobacteriia</taxon>
        <taxon>Flavobacteriales</taxon>
        <taxon>Flavobacteriaceae</taxon>
        <taxon>Winogradskyella</taxon>
    </lineage>
</organism>
<name>A0ABV8ADZ0_9FLAO</name>
<comment type="caution">
    <text evidence="1">The sequence shown here is derived from an EMBL/GenBank/DDBJ whole genome shotgun (WGS) entry which is preliminary data.</text>
</comment>
<accession>A0ABV8ADZ0</accession>
<dbReference type="Proteomes" id="UP001595812">
    <property type="component" value="Unassembled WGS sequence"/>
</dbReference>
<dbReference type="RefSeq" id="WP_386096661.1">
    <property type="nucleotide sequence ID" value="NZ_JBHSAT010000004.1"/>
</dbReference>
<keyword evidence="2" id="KW-1185">Reference proteome</keyword>